<proteinExistence type="predicted"/>
<organism evidence="1 2">
    <name type="scientific">Toxoplasma gondii p89</name>
    <dbReference type="NCBI Taxonomy" id="943119"/>
    <lineage>
        <taxon>Eukaryota</taxon>
        <taxon>Sar</taxon>
        <taxon>Alveolata</taxon>
        <taxon>Apicomplexa</taxon>
        <taxon>Conoidasida</taxon>
        <taxon>Coccidia</taxon>
        <taxon>Eucoccidiorida</taxon>
        <taxon>Eimeriorina</taxon>
        <taxon>Sarcocystidae</taxon>
        <taxon>Toxoplasma</taxon>
    </lineage>
</organism>
<evidence type="ECO:0000313" key="2">
    <source>
        <dbReference type="Proteomes" id="UP000028828"/>
    </source>
</evidence>
<dbReference type="Proteomes" id="UP000028828">
    <property type="component" value="Unassembled WGS sequence"/>
</dbReference>
<accession>A0A086L6Z6</accession>
<evidence type="ECO:0000313" key="1">
    <source>
        <dbReference type="EMBL" id="KFG52414.1"/>
    </source>
</evidence>
<name>A0A086L6Z6_TOXGO</name>
<protein>
    <submittedName>
        <fullName evidence="1">Uncharacterized protein</fullName>
    </submittedName>
</protein>
<dbReference type="EMBL" id="AEYI02000021">
    <property type="protein sequence ID" value="KFG52414.1"/>
    <property type="molecule type" value="Genomic_DNA"/>
</dbReference>
<sequence>MRPGIKAEYLSRSYFPDNAEESENFFQMTALPFRATTTSCSCRVSSLRTHLQGAVSIHLSWPARALPNLPVSCYAFCLCFRGECAVTCCRCCSCFCNFWGSCCRPKVHWSNQR</sequence>
<dbReference type="AlphaFoldDB" id="A0A086L6Z6"/>
<comment type="caution">
    <text evidence="1">The sequence shown here is derived from an EMBL/GenBank/DDBJ whole genome shotgun (WGS) entry which is preliminary data.</text>
</comment>
<reference evidence="1 2" key="1">
    <citation type="submission" date="2014-03" db="EMBL/GenBank/DDBJ databases">
        <authorList>
            <person name="Sibley D."/>
            <person name="Venepally P."/>
            <person name="Karamycheva S."/>
            <person name="Hadjithomas M."/>
            <person name="Khan A."/>
            <person name="Brunk B."/>
            <person name="Roos D."/>
            <person name="Caler E."/>
            <person name="Lorenzi H."/>
        </authorList>
    </citation>
    <scope>NUCLEOTIDE SEQUENCE [LARGE SCALE GENOMIC DNA]</scope>
    <source>
        <strain evidence="2">p89</strain>
    </source>
</reference>
<dbReference type="VEuPathDB" id="ToxoDB:TGP89_357730"/>
<gene>
    <name evidence="1" type="ORF">TGP89_357730</name>
</gene>